<comment type="caution">
    <text evidence="1">The sequence shown here is derived from an EMBL/GenBank/DDBJ whole genome shotgun (WGS) entry which is preliminary data.</text>
</comment>
<sequence length="126" mass="13985">MKDEPNVLELRFWSCMKAGGKGKIVEIDESLYAKVKHSKGTFQSYTHMEAITIKESDFLANGIDSDHEENCESDFEEVGVAICKLCLNPTKEKFSENFSVSEAPIASEATQSAVKKVLSKHKNPIA</sequence>
<accession>A0A3M7RZI6</accession>
<organism evidence="1 2">
    <name type="scientific">Brachionus plicatilis</name>
    <name type="common">Marine rotifer</name>
    <name type="synonym">Brachionus muelleri</name>
    <dbReference type="NCBI Taxonomy" id="10195"/>
    <lineage>
        <taxon>Eukaryota</taxon>
        <taxon>Metazoa</taxon>
        <taxon>Spiralia</taxon>
        <taxon>Gnathifera</taxon>
        <taxon>Rotifera</taxon>
        <taxon>Eurotatoria</taxon>
        <taxon>Monogononta</taxon>
        <taxon>Pseudotrocha</taxon>
        <taxon>Ploima</taxon>
        <taxon>Brachionidae</taxon>
        <taxon>Brachionus</taxon>
    </lineage>
</organism>
<dbReference type="Proteomes" id="UP000276133">
    <property type="component" value="Unassembled WGS sequence"/>
</dbReference>
<reference evidence="1 2" key="1">
    <citation type="journal article" date="2018" name="Sci. Rep.">
        <title>Genomic signatures of local adaptation to the degree of environmental predictability in rotifers.</title>
        <authorList>
            <person name="Franch-Gras L."/>
            <person name="Hahn C."/>
            <person name="Garcia-Roger E.M."/>
            <person name="Carmona M.J."/>
            <person name="Serra M."/>
            <person name="Gomez A."/>
        </authorList>
    </citation>
    <scope>NUCLEOTIDE SEQUENCE [LARGE SCALE GENOMIC DNA]</scope>
    <source>
        <strain evidence="1">HYR1</strain>
    </source>
</reference>
<protein>
    <submittedName>
        <fullName evidence="1">Uncharacterized protein</fullName>
    </submittedName>
</protein>
<gene>
    <name evidence="1" type="ORF">BpHYR1_039080</name>
</gene>
<evidence type="ECO:0000313" key="2">
    <source>
        <dbReference type="Proteomes" id="UP000276133"/>
    </source>
</evidence>
<keyword evidence="2" id="KW-1185">Reference proteome</keyword>
<proteinExistence type="predicted"/>
<name>A0A3M7RZI6_BRAPC</name>
<dbReference type="AlphaFoldDB" id="A0A3M7RZI6"/>
<dbReference type="EMBL" id="REGN01002328">
    <property type="protein sequence ID" value="RNA28830.1"/>
    <property type="molecule type" value="Genomic_DNA"/>
</dbReference>
<evidence type="ECO:0000313" key="1">
    <source>
        <dbReference type="EMBL" id="RNA28830.1"/>
    </source>
</evidence>